<accession>A0A9X4ML21</accession>
<comment type="pathway">
    <text evidence="3 14">Amino-acid biosynthesis; L-threonine biosynthesis; L-threonine from L-aspartate: step 1/5.</text>
</comment>
<dbReference type="PIRSF" id="PIRSF000726">
    <property type="entry name" value="Asp_kin"/>
    <property type="match status" value="1"/>
</dbReference>
<feature type="domain" description="ACT" evidence="16">
    <location>
        <begin position="264"/>
        <end position="338"/>
    </location>
</feature>
<evidence type="ECO:0000256" key="13">
    <source>
        <dbReference type="RuleBase" id="RU003448"/>
    </source>
</evidence>
<comment type="similarity">
    <text evidence="4 13">Belongs to the aspartokinase family.</text>
</comment>
<feature type="domain" description="ACT" evidence="16">
    <location>
        <begin position="344"/>
        <end position="411"/>
    </location>
</feature>
<evidence type="ECO:0000256" key="5">
    <source>
        <dbReference type="ARBA" id="ARBA00022605"/>
    </source>
</evidence>
<dbReference type="PROSITE" id="PS00324">
    <property type="entry name" value="ASPARTOKINASE"/>
    <property type="match status" value="1"/>
</dbReference>
<dbReference type="EC" id="2.7.2.4" evidence="13"/>
<dbReference type="CDD" id="cd04261">
    <property type="entry name" value="AAK_AKii-LysC-BS"/>
    <property type="match status" value="1"/>
</dbReference>
<comment type="caution">
    <text evidence="17">The sequence shown here is derived from an EMBL/GenBank/DDBJ whole genome shotgun (WGS) entry which is preliminary data.</text>
</comment>
<dbReference type="PANTHER" id="PTHR21499">
    <property type="entry name" value="ASPARTATE KINASE"/>
    <property type="match status" value="1"/>
</dbReference>
<evidence type="ECO:0000256" key="6">
    <source>
        <dbReference type="ARBA" id="ARBA00022679"/>
    </source>
</evidence>
<dbReference type="InterPro" id="IPR036393">
    <property type="entry name" value="AceGlu_kinase-like_sf"/>
</dbReference>
<feature type="binding site" evidence="12">
    <location>
        <position position="179"/>
    </location>
    <ligand>
        <name>ATP</name>
        <dbReference type="ChEBI" id="CHEBI:30616"/>
    </ligand>
</feature>
<dbReference type="InterPro" id="IPR018042">
    <property type="entry name" value="Aspartate_kinase_CS"/>
</dbReference>
<dbReference type="CDD" id="cd04913">
    <property type="entry name" value="ACT_AKii-LysC-BS-like_1"/>
    <property type="match status" value="1"/>
</dbReference>
<dbReference type="NCBIfam" id="NF005155">
    <property type="entry name" value="PRK06635.1-4"/>
    <property type="match status" value="1"/>
</dbReference>
<name>A0A9X4ML21_9BACT</name>
<evidence type="ECO:0000256" key="11">
    <source>
        <dbReference type="ARBA" id="ARBA00047872"/>
    </source>
</evidence>
<comment type="catalytic activity">
    <reaction evidence="11 13">
        <text>L-aspartate + ATP = 4-phospho-L-aspartate + ADP</text>
        <dbReference type="Rhea" id="RHEA:23776"/>
        <dbReference type="ChEBI" id="CHEBI:29991"/>
        <dbReference type="ChEBI" id="CHEBI:30616"/>
        <dbReference type="ChEBI" id="CHEBI:57535"/>
        <dbReference type="ChEBI" id="CHEBI:456216"/>
        <dbReference type="EC" id="2.7.2.4"/>
    </reaction>
</comment>
<evidence type="ECO:0000256" key="8">
    <source>
        <dbReference type="ARBA" id="ARBA00022777"/>
    </source>
</evidence>
<evidence type="ECO:0000256" key="15">
    <source>
        <dbReference type="SAM" id="MobiDB-lite"/>
    </source>
</evidence>
<dbReference type="Pfam" id="PF22468">
    <property type="entry name" value="ACT_9"/>
    <property type="match status" value="1"/>
</dbReference>
<feature type="binding site" evidence="12">
    <location>
        <position position="47"/>
    </location>
    <ligand>
        <name>substrate</name>
    </ligand>
</feature>
<dbReference type="InterPro" id="IPR005260">
    <property type="entry name" value="Asp_kin_monofn"/>
</dbReference>
<dbReference type="FunFam" id="3.30.2130.10:FF:000002">
    <property type="entry name" value="Aspartokinase"/>
    <property type="match status" value="1"/>
</dbReference>
<evidence type="ECO:0000256" key="7">
    <source>
        <dbReference type="ARBA" id="ARBA00022741"/>
    </source>
</evidence>
<dbReference type="GO" id="GO:0005829">
    <property type="term" value="C:cytosol"/>
    <property type="evidence" value="ECO:0007669"/>
    <property type="project" value="TreeGrafter"/>
</dbReference>
<dbReference type="NCBIfam" id="NF005154">
    <property type="entry name" value="PRK06635.1-2"/>
    <property type="match status" value="1"/>
</dbReference>
<gene>
    <name evidence="17" type="ORF">OLX77_11500</name>
</gene>
<dbReference type="InterPro" id="IPR001341">
    <property type="entry name" value="Asp_kinase"/>
</dbReference>
<keyword evidence="18" id="KW-1185">Reference proteome</keyword>
<reference evidence="17" key="2">
    <citation type="submission" date="2022-10" db="EMBL/GenBank/DDBJ databases">
        <authorList>
            <person name="Aronson H.S."/>
        </authorList>
    </citation>
    <scope>NUCLEOTIDE SEQUENCE</scope>
    <source>
        <strain evidence="17">RS19-109</strain>
    </source>
</reference>
<sequence length="438" mass="47078">MALIVQKFGGTSVANPQKIKAVAERVMGYSRKGHRMVVVLSAMAGETNRFVDLANQMQAIPDPREMDVLLATGEQATIALFAMAVKEAGLDAISLLGDQVKITTDRMHTKARIQTIDAALINRHLDAGKIVVVAGFQGVTEDGDLTTLGRGGSDTTAVALAAALKADECEIYTDVEGVYTTDPNVCKNARKIDRISYDEMLELASLGAKVLDIRSVGFAKRYKVPVHVRSTFTETEGTWVVEEDKEMESNPVSGVTCNKNEARITISKVPDVPGTASKIFTPITSQGIVVDMIIQNTREGKLTDMTFTVPRTDYKKTMQIMKKVVADIGAEGVTGSDNIAKVSIVGVGMRNHAGIASTMFKVLSDEGINILMISTSEIKVSCVIEEKYTELAIRALHDAFHLDKGPAKKKPAKSAAPAKAKVAPKAKAATKPKAKSKK</sequence>
<reference evidence="17" key="1">
    <citation type="journal article" date="2022" name="bioRxiv">
        <title>Thiovibrio frasassiensisgen. nov., sp. nov., an autotrophic, elemental sulfur disproportionating bacterium isolated from sulfidic karst sediment, and proposal of Thiovibrionaceae fam. nov.</title>
        <authorList>
            <person name="Aronson H."/>
            <person name="Thomas C."/>
            <person name="Bhattacharyya M."/>
            <person name="Eckstein S."/>
            <person name="Jensen S."/>
            <person name="Barco R."/>
            <person name="Macalady J."/>
            <person name="Amend J."/>
        </authorList>
    </citation>
    <scope>NUCLEOTIDE SEQUENCE</scope>
    <source>
        <strain evidence="17">RS19-109</strain>
    </source>
</reference>
<dbReference type="InterPro" id="IPR045865">
    <property type="entry name" value="ACT-like_dom_sf"/>
</dbReference>
<keyword evidence="7 12" id="KW-0547">Nucleotide-binding</keyword>
<dbReference type="EMBL" id="JAPHEH010000001">
    <property type="protein sequence ID" value="MDG4476779.1"/>
    <property type="molecule type" value="Genomic_DNA"/>
</dbReference>
<dbReference type="Gene3D" id="3.30.2130.10">
    <property type="entry name" value="VC0802-like"/>
    <property type="match status" value="1"/>
</dbReference>
<evidence type="ECO:0000259" key="16">
    <source>
        <dbReference type="PROSITE" id="PS51671"/>
    </source>
</evidence>
<keyword evidence="9 12" id="KW-0067">ATP-binding</keyword>
<evidence type="ECO:0000256" key="14">
    <source>
        <dbReference type="RuleBase" id="RU004249"/>
    </source>
</evidence>
<evidence type="ECO:0000256" key="3">
    <source>
        <dbReference type="ARBA" id="ARBA00005139"/>
    </source>
</evidence>
<keyword evidence="10" id="KW-0457">Lysine biosynthesis</keyword>
<keyword evidence="5 14" id="KW-0028">Amino-acid biosynthesis</keyword>
<feature type="compositionally biased region" description="Basic residues" evidence="15">
    <location>
        <begin position="422"/>
        <end position="438"/>
    </location>
</feature>
<dbReference type="CDD" id="cd04923">
    <property type="entry name" value="ACT_AK-LysC-DapG-like_2"/>
    <property type="match status" value="1"/>
</dbReference>
<comment type="pathway">
    <text evidence="2 14">Amino-acid biosynthesis; L-methionine biosynthesis via de novo pathway; L-homoserine from L-aspartate: step 1/3.</text>
</comment>
<dbReference type="GO" id="GO:0009089">
    <property type="term" value="P:lysine biosynthetic process via diaminopimelate"/>
    <property type="evidence" value="ECO:0007669"/>
    <property type="project" value="InterPro"/>
</dbReference>
<evidence type="ECO:0000256" key="1">
    <source>
        <dbReference type="ARBA" id="ARBA00004766"/>
    </source>
</evidence>
<dbReference type="GO" id="GO:0009090">
    <property type="term" value="P:homoserine biosynthetic process"/>
    <property type="evidence" value="ECO:0007669"/>
    <property type="project" value="TreeGrafter"/>
</dbReference>
<feature type="binding site" evidence="12">
    <location>
        <position position="74"/>
    </location>
    <ligand>
        <name>substrate</name>
    </ligand>
</feature>
<dbReference type="SUPFAM" id="SSF53633">
    <property type="entry name" value="Carbamate kinase-like"/>
    <property type="match status" value="1"/>
</dbReference>
<feature type="binding site" evidence="12">
    <location>
        <begin position="7"/>
        <end position="10"/>
    </location>
    <ligand>
        <name>ATP</name>
        <dbReference type="ChEBI" id="CHEBI:30616"/>
    </ligand>
</feature>
<dbReference type="InterPro" id="IPR041740">
    <property type="entry name" value="AKii-LysC-BS"/>
</dbReference>
<organism evidence="17 18">
    <name type="scientific">Thiovibrio frasassiensis</name>
    <dbReference type="NCBI Taxonomy" id="2984131"/>
    <lineage>
        <taxon>Bacteria</taxon>
        <taxon>Pseudomonadati</taxon>
        <taxon>Thermodesulfobacteriota</taxon>
        <taxon>Desulfobulbia</taxon>
        <taxon>Desulfobulbales</taxon>
        <taxon>Thiovibrionaceae</taxon>
        <taxon>Thiovibrio</taxon>
    </lineage>
</organism>
<proteinExistence type="inferred from homology"/>
<dbReference type="RefSeq" id="WP_307633744.1">
    <property type="nucleotide sequence ID" value="NZ_JAPHEH010000001.1"/>
</dbReference>
<feature type="binding site" evidence="12">
    <location>
        <begin position="209"/>
        <end position="210"/>
    </location>
    <ligand>
        <name>ATP</name>
        <dbReference type="ChEBI" id="CHEBI:30616"/>
    </ligand>
</feature>
<dbReference type="GO" id="GO:0004072">
    <property type="term" value="F:aspartate kinase activity"/>
    <property type="evidence" value="ECO:0007669"/>
    <property type="project" value="UniProtKB-EC"/>
</dbReference>
<evidence type="ECO:0000313" key="18">
    <source>
        <dbReference type="Proteomes" id="UP001154240"/>
    </source>
</evidence>
<dbReference type="InterPro" id="IPR001048">
    <property type="entry name" value="Asp/Glu/Uridylate_kinase"/>
</dbReference>
<evidence type="ECO:0000256" key="9">
    <source>
        <dbReference type="ARBA" id="ARBA00022840"/>
    </source>
</evidence>
<protein>
    <recommendedName>
        <fullName evidence="13">Aspartokinase</fullName>
        <ecNumber evidence="13">2.7.2.4</ecNumber>
    </recommendedName>
</protein>
<evidence type="ECO:0000256" key="2">
    <source>
        <dbReference type="ARBA" id="ARBA00004986"/>
    </source>
</evidence>
<evidence type="ECO:0000256" key="4">
    <source>
        <dbReference type="ARBA" id="ARBA00010122"/>
    </source>
</evidence>
<dbReference type="Pfam" id="PF00696">
    <property type="entry name" value="AA_kinase"/>
    <property type="match status" value="1"/>
</dbReference>
<keyword evidence="6 13" id="KW-0808">Transferase</keyword>
<dbReference type="Pfam" id="PF01842">
    <property type="entry name" value="ACT"/>
    <property type="match status" value="1"/>
</dbReference>
<evidence type="ECO:0000256" key="10">
    <source>
        <dbReference type="ARBA" id="ARBA00023154"/>
    </source>
</evidence>
<dbReference type="InterPro" id="IPR002912">
    <property type="entry name" value="ACT_dom"/>
</dbReference>
<dbReference type="PROSITE" id="PS51671">
    <property type="entry name" value="ACT"/>
    <property type="match status" value="2"/>
</dbReference>
<dbReference type="PANTHER" id="PTHR21499:SF3">
    <property type="entry name" value="ASPARTOKINASE"/>
    <property type="match status" value="1"/>
</dbReference>
<dbReference type="SUPFAM" id="SSF55021">
    <property type="entry name" value="ACT-like"/>
    <property type="match status" value="2"/>
</dbReference>
<dbReference type="Gene3D" id="3.40.1160.10">
    <property type="entry name" value="Acetylglutamate kinase-like"/>
    <property type="match status" value="1"/>
</dbReference>
<keyword evidence="8 13" id="KW-0418">Kinase</keyword>
<dbReference type="NCBIfam" id="TIGR00657">
    <property type="entry name" value="asp_kinases"/>
    <property type="match status" value="1"/>
</dbReference>
<dbReference type="Proteomes" id="UP001154240">
    <property type="component" value="Unassembled WGS sequence"/>
</dbReference>
<evidence type="ECO:0000256" key="12">
    <source>
        <dbReference type="PIRSR" id="PIRSR000726-1"/>
    </source>
</evidence>
<dbReference type="PRINTS" id="PR00474">
    <property type="entry name" value="GLU5KINASE"/>
</dbReference>
<feature type="binding site" evidence="12">
    <location>
        <begin position="173"/>
        <end position="174"/>
    </location>
    <ligand>
        <name>ATP</name>
        <dbReference type="ChEBI" id="CHEBI:30616"/>
    </ligand>
</feature>
<dbReference type="InterPro" id="IPR001057">
    <property type="entry name" value="Glu/AcGlu_kinase"/>
</dbReference>
<dbReference type="FunFam" id="3.40.1160.10:FF:000002">
    <property type="entry name" value="Aspartokinase"/>
    <property type="match status" value="1"/>
</dbReference>
<dbReference type="AlphaFoldDB" id="A0A9X4ML21"/>
<evidence type="ECO:0000313" key="17">
    <source>
        <dbReference type="EMBL" id="MDG4476779.1"/>
    </source>
</evidence>
<dbReference type="GO" id="GO:0005524">
    <property type="term" value="F:ATP binding"/>
    <property type="evidence" value="ECO:0007669"/>
    <property type="project" value="UniProtKB-KW"/>
</dbReference>
<comment type="pathway">
    <text evidence="1 14">Amino-acid biosynthesis; L-lysine biosynthesis via DAP pathway; (S)-tetrahydrodipicolinate from L-aspartate: step 1/4.</text>
</comment>
<dbReference type="InterPro" id="IPR054352">
    <property type="entry name" value="ACT_Aspartokinase"/>
</dbReference>
<feature type="region of interest" description="Disordered" evidence="15">
    <location>
        <begin position="404"/>
        <end position="438"/>
    </location>
</feature>
<dbReference type="NCBIfam" id="TIGR00656">
    <property type="entry name" value="asp_kin_monofn"/>
    <property type="match status" value="1"/>
</dbReference>